<dbReference type="Pfam" id="PF17801">
    <property type="entry name" value="Melibiase_C"/>
    <property type="match status" value="1"/>
</dbReference>
<keyword evidence="11 12" id="KW-0326">Glycosidase</keyword>
<evidence type="ECO:0000256" key="9">
    <source>
        <dbReference type="ARBA" id="ARBA00023157"/>
    </source>
</evidence>
<dbReference type="AlphaFoldDB" id="A0AAV9V5M0"/>
<dbReference type="EC" id="3.2.1.22" evidence="5 12"/>
<keyword evidence="7 13" id="KW-0732">Signal</keyword>
<sequence length="444" mass="50606">MSRRSLSRGRANMLHRGFRILLPLAILLRSTDAVDNGLALTPQMGWNTWNTFACNINEGTIIGAAKALKKLKLDEYGYHYVVMDDCWSLHERNATGYLQYDPAKFPKGIKRLADEIHAMGLGFGMYSSAGKMTCGRYPGSLHFEEKDADLFAEWGVDYLKYDNCFNEGQSGTPLISFERYERMSKALNKTGRPILYSMCNWGEDSPWDWAPTIANSWRMSGDIVNVFDRYDDRCPCEDYICRLPGHHCSIMNIINKAAPLGQKAHTGAWNDLDMLEVGNDNLDYEEQKLHFTIWAMVKSPLIMGHDIMHTSDQTLEILTNKDIIDLSQGKWGVGFRSYKRGKSQLWLQDSKDGSGDMVVAVINNGDQERGLMIDFADIFLDEWDRRKVEYQVTDLWTKEDLGLVKDELKVKVKPHGVFVGRLKFTGDPKMKPKTKKFHGGPDEL</sequence>
<evidence type="ECO:0000256" key="2">
    <source>
        <dbReference type="ARBA" id="ARBA00003969"/>
    </source>
</evidence>
<dbReference type="Proteomes" id="UP001375240">
    <property type="component" value="Unassembled WGS sequence"/>
</dbReference>
<dbReference type="InterPro" id="IPR002241">
    <property type="entry name" value="Glyco_hydro_27"/>
</dbReference>
<dbReference type="SUPFAM" id="SSF51011">
    <property type="entry name" value="Glycosyl hydrolase domain"/>
    <property type="match status" value="1"/>
</dbReference>
<dbReference type="GO" id="GO:0005576">
    <property type="term" value="C:extracellular region"/>
    <property type="evidence" value="ECO:0007669"/>
    <property type="project" value="UniProtKB-SubCell"/>
</dbReference>
<dbReference type="CDD" id="cd14792">
    <property type="entry name" value="GH27"/>
    <property type="match status" value="1"/>
</dbReference>
<evidence type="ECO:0000256" key="11">
    <source>
        <dbReference type="ARBA" id="ARBA00023295"/>
    </source>
</evidence>
<keyword evidence="6" id="KW-0964">Secreted</keyword>
<keyword evidence="8 12" id="KW-0378">Hydrolase</keyword>
<dbReference type="PROSITE" id="PS00512">
    <property type="entry name" value="ALPHA_GALACTOSIDASE"/>
    <property type="match status" value="1"/>
</dbReference>
<proteinExistence type="inferred from homology"/>
<dbReference type="InterPro" id="IPR013785">
    <property type="entry name" value="Aldolase_TIM"/>
</dbReference>
<dbReference type="GO" id="GO:0004557">
    <property type="term" value="F:alpha-galactosidase activity"/>
    <property type="evidence" value="ECO:0007669"/>
    <property type="project" value="UniProtKB-EC"/>
</dbReference>
<dbReference type="GO" id="GO:0005995">
    <property type="term" value="P:melibiose catabolic process"/>
    <property type="evidence" value="ECO:0007669"/>
    <property type="project" value="UniProtKB-ARBA"/>
</dbReference>
<feature type="chain" id="PRO_5043350841" description="Alpha-galactosidase" evidence="13">
    <location>
        <begin position="34"/>
        <end position="444"/>
    </location>
</feature>
<comment type="subcellular location">
    <subcellularLocation>
        <location evidence="3">Secreted</location>
    </subcellularLocation>
</comment>
<dbReference type="EMBL" id="JAVHNQ010000002">
    <property type="protein sequence ID" value="KAK6355151.1"/>
    <property type="molecule type" value="Genomic_DNA"/>
</dbReference>
<evidence type="ECO:0000256" key="3">
    <source>
        <dbReference type="ARBA" id="ARBA00004613"/>
    </source>
</evidence>
<dbReference type="InterPro" id="IPR017853">
    <property type="entry name" value="GH"/>
</dbReference>
<evidence type="ECO:0000256" key="7">
    <source>
        <dbReference type="ARBA" id="ARBA00022729"/>
    </source>
</evidence>
<dbReference type="PANTHER" id="PTHR11452:SF75">
    <property type="entry name" value="ALPHA-GALACTOSIDASE MEL1"/>
    <property type="match status" value="1"/>
</dbReference>
<evidence type="ECO:0000256" key="5">
    <source>
        <dbReference type="ARBA" id="ARBA00012755"/>
    </source>
</evidence>
<evidence type="ECO:0000313" key="15">
    <source>
        <dbReference type="EMBL" id="KAK6355151.1"/>
    </source>
</evidence>
<reference evidence="15 16" key="1">
    <citation type="submission" date="2019-10" db="EMBL/GenBank/DDBJ databases">
        <authorList>
            <person name="Palmer J.M."/>
        </authorList>
    </citation>
    <scope>NUCLEOTIDE SEQUENCE [LARGE SCALE GENOMIC DNA]</scope>
    <source>
        <strain evidence="15 16">TWF696</strain>
    </source>
</reference>
<accession>A0AAV9V5M0</accession>
<evidence type="ECO:0000256" key="10">
    <source>
        <dbReference type="ARBA" id="ARBA00023180"/>
    </source>
</evidence>
<dbReference type="InterPro" id="IPR041233">
    <property type="entry name" value="Melibiase_C"/>
</dbReference>
<dbReference type="Pfam" id="PF16499">
    <property type="entry name" value="Melibiase_2"/>
    <property type="match status" value="1"/>
</dbReference>
<comment type="similarity">
    <text evidence="4 12">Belongs to the glycosyl hydrolase 27 family.</text>
</comment>
<feature type="domain" description="Alpha galactosidase C-terminal" evidence="14">
    <location>
        <begin position="341"/>
        <end position="422"/>
    </location>
</feature>
<evidence type="ECO:0000256" key="8">
    <source>
        <dbReference type="ARBA" id="ARBA00022801"/>
    </source>
</evidence>
<name>A0AAV9V5M0_9PEZI</name>
<dbReference type="PRINTS" id="PR00748">
    <property type="entry name" value="MELIBIASE"/>
</dbReference>
<protein>
    <recommendedName>
        <fullName evidence="5 12">Alpha-galactosidase</fullName>
        <ecNumber evidence="5 12">3.2.1.22</ecNumber>
    </recommendedName>
    <alternativeName>
        <fullName evidence="12">Melibiase</fullName>
    </alternativeName>
</protein>
<evidence type="ECO:0000256" key="12">
    <source>
        <dbReference type="RuleBase" id="RU361168"/>
    </source>
</evidence>
<comment type="catalytic activity">
    <reaction evidence="1 12">
        <text>Hydrolysis of terminal, non-reducing alpha-D-galactose residues in alpha-D-galactosides, including galactose oligosaccharides, galactomannans and galactolipids.</text>
        <dbReference type="EC" id="3.2.1.22"/>
    </reaction>
</comment>
<dbReference type="InterPro" id="IPR006215">
    <property type="entry name" value="Glyco_hydro_melibiase"/>
</dbReference>
<feature type="signal peptide" evidence="13">
    <location>
        <begin position="1"/>
        <end position="33"/>
    </location>
</feature>
<dbReference type="InterPro" id="IPR000111">
    <property type="entry name" value="Glyco_hydro_27/36_CS"/>
</dbReference>
<comment type="caution">
    <text evidence="15">The sequence shown here is derived from an EMBL/GenBank/DDBJ whole genome shotgun (WGS) entry which is preliminary data.</text>
</comment>
<keyword evidence="9 12" id="KW-1015">Disulfide bond</keyword>
<evidence type="ECO:0000259" key="14">
    <source>
        <dbReference type="Pfam" id="PF17801"/>
    </source>
</evidence>
<comment type="function">
    <text evidence="2">Hydrolyzes a variety of simple alpha-D-galactoside as well as more complex molecules such as oligosaccharides and polysaccharides.</text>
</comment>
<dbReference type="InterPro" id="IPR013780">
    <property type="entry name" value="Glyco_hydro_b"/>
</dbReference>
<evidence type="ECO:0000256" key="4">
    <source>
        <dbReference type="ARBA" id="ARBA00009743"/>
    </source>
</evidence>
<evidence type="ECO:0000256" key="6">
    <source>
        <dbReference type="ARBA" id="ARBA00022525"/>
    </source>
</evidence>
<evidence type="ECO:0000313" key="16">
    <source>
        <dbReference type="Proteomes" id="UP001375240"/>
    </source>
</evidence>
<evidence type="ECO:0000256" key="1">
    <source>
        <dbReference type="ARBA" id="ARBA00001255"/>
    </source>
</evidence>
<keyword evidence="16" id="KW-1185">Reference proteome</keyword>
<dbReference type="Gene3D" id="3.20.20.70">
    <property type="entry name" value="Aldolase class I"/>
    <property type="match status" value="1"/>
</dbReference>
<dbReference type="Gene3D" id="2.60.40.1180">
    <property type="entry name" value="Golgi alpha-mannosidase II"/>
    <property type="match status" value="1"/>
</dbReference>
<organism evidence="15 16">
    <name type="scientific">Orbilia brochopaga</name>
    <dbReference type="NCBI Taxonomy" id="3140254"/>
    <lineage>
        <taxon>Eukaryota</taxon>
        <taxon>Fungi</taxon>
        <taxon>Dikarya</taxon>
        <taxon>Ascomycota</taxon>
        <taxon>Pezizomycotina</taxon>
        <taxon>Orbiliomycetes</taxon>
        <taxon>Orbiliales</taxon>
        <taxon>Orbiliaceae</taxon>
        <taxon>Orbilia</taxon>
    </lineage>
</organism>
<dbReference type="FunFam" id="3.20.20.70:FF:000202">
    <property type="entry name" value="Alpha-galactosidase"/>
    <property type="match status" value="1"/>
</dbReference>
<keyword evidence="10" id="KW-0325">Glycoprotein</keyword>
<dbReference type="SUPFAM" id="SSF51445">
    <property type="entry name" value="(Trans)glycosidases"/>
    <property type="match status" value="1"/>
</dbReference>
<dbReference type="PANTHER" id="PTHR11452">
    <property type="entry name" value="ALPHA-GALACTOSIDASE/ALPHA-N-ACETYLGALACTOSAMINIDASE"/>
    <property type="match status" value="1"/>
</dbReference>
<dbReference type="PRINTS" id="PR00740">
    <property type="entry name" value="GLHYDRLASE27"/>
</dbReference>
<gene>
    <name evidence="15" type="ORF">TWF696_004271</name>
</gene>
<evidence type="ECO:0000256" key="13">
    <source>
        <dbReference type="SAM" id="SignalP"/>
    </source>
</evidence>